<accession>A0AAE2CTF3</accession>
<reference evidence="1" key="1">
    <citation type="submission" date="2020-06" db="EMBL/GenBank/DDBJ databases">
        <authorList>
            <person name="Li T."/>
            <person name="Hu X."/>
            <person name="Zhang T."/>
            <person name="Song X."/>
            <person name="Zhang H."/>
            <person name="Dai N."/>
            <person name="Sheng W."/>
            <person name="Hou X."/>
            <person name="Wei L."/>
        </authorList>
    </citation>
    <scope>NUCLEOTIDE SEQUENCE</scope>
    <source>
        <strain evidence="1">3651</strain>
        <tissue evidence="1">Leaf</tissue>
    </source>
</reference>
<dbReference type="EMBL" id="JACGWO010000003">
    <property type="protein sequence ID" value="KAK4433504.1"/>
    <property type="molecule type" value="Genomic_DNA"/>
</dbReference>
<comment type="caution">
    <text evidence="1">The sequence shown here is derived from an EMBL/GenBank/DDBJ whole genome shotgun (WGS) entry which is preliminary data.</text>
</comment>
<sequence>MEDGTSRENAENKADSRACQPVTFAAARLQQCYGLAAARLGHGQQPVTCSKAAALLQPWSCKTRPCKDESCITGFFKKPVTQVSIQGELNEPLHQTLLPIFLPTL</sequence>
<gene>
    <name evidence="1" type="ORF">Salat_1112700</name>
</gene>
<evidence type="ECO:0000313" key="2">
    <source>
        <dbReference type="Proteomes" id="UP001293254"/>
    </source>
</evidence>
<dbReference type="Proteomes" id="UP001293254">
    <property type="component" value="Unassembled WGS sequence"/>
</dbReference>
<reference evidence="1" key="2">
    <citation type="journal article" date="2024" name="Plant">
        <title>Genomic evolution and insights into agronomic trait innovations of Sesamum species.</title>
        <authorList>
            <person name="Miao H."/>
            <person name="Wang L."/>
            <person name="Qu L."/>
            <person name="Liu H."/>
            <person name="Sun Y."/>
            <person name="Le M."/>
            <person name="Wang Q."/>
            <person name="Wei S."/>
            <person name="Zheng Y."/>
            <person name="Lin W."/>
            <person name="Duan Y."/>
            <person name="Cao H."/>
            <person name="Xiong S."/>
            <person name="Wang X."/>
            <person name="Wei L."/>
            <person name="Li C."/>
            <person name="Ma Q."/>
            <person name="Ju M."/>
            <person name="Zhao R."/>
            <person name="Li G."/>
            <person name="Mu C."/>
            <person name="Tian Q."/>
            <person name="Mei H."/>
            <person name="Zhang T."/>
            <person name="Gao T."/>
            <person name="Zhang H."/>
        </authorList>
    </citation>
    <scope>NUCLEOTIDE SEQUENCE</scope>
    <source>
        <strain evidence="1">3651</strain>
    </source>
</reference>
<dbReference type="AlphaFoldDB" id="A0AAE2CTF3"/>
<evidence type="ECO:0000313" key="1">
    <source>
        <dbReference type="EMBL" id="KAK4433504.1"/>
    </source>
</evidence>
<organism evidence="1 2">
    <name type="scientific">Sesamum alatum</name>
    <dbReference type="NCBI Taxonomy" id="300844"/>
    <lineage>
        <taxon>Eukaryota</taxon>
        <taxon>Viridiplantae</taxon>
        <taxon>Streptophyta</taxon>
        <taxon>Embryophyta</taxon>
        <taxon>Tracheophyta</taxon>
        <taxon>Spermatophyta</taxon>
        <taxon>Magnoliopsida</taxon>
        <taxon>eudicotyledons</taxon>
        <taxon>Gunneridae</taxon>
        <taxon>Pentapetalae</taxon>
        <taxon>asterids</taxon>
        <taxon>lamiids</taxon>
        <taxon>Lamiales</taxon>
        <taxon>Pedaliaceae</taxon>
        <taxon>Sesamum</taxon>
    </lineage>
</organism>
<keyword evidence="2" id="KW-1185">Reference proteome</keyword>
<protein>
    <submittedName>
        <fullName evidence="1">Uncharacterized protein</fullName>
    </submittedName>
</protein>
<proteinExistence type="predicted"/>
<name>A0AAE2CTF3_9LAMI</name>